<dbReference type="RefSeq" id="WP_271733544.1">
    <property type="nucleotide sequence ID" value="NZ_JANQDP010000140.1"/>
</dbReference>
<sequence>MKFGIALVPCPKTIALIIELQQKIIPICPLEPILGSQQNLPHLTLLQGRFHNSLNWVDLIYSLRDYWLRQKYGQDFQVTQLEFKSPAWYFLILNQHDIFVDLHNFVFAGIKHHIYVTDADLNKDISAYSELEKINYLQYGYRYIGSAFHPHLTLGRSTNTNPDNGRYLVELFAAQHIIKFERITIYEMGDYGSHAATLYSVNIAD</sequence>
<evidence type="ECO:0008006" key="3">
    <source>
        <dbReference type="Google" id="ProtNLM"/>
    </source>
</evidence>
<protein>
    <recommendedName>
        <fullName evidence="3">2'-5' RNA ligase family protein</fullName>
    </recommendedName>
</protein>
<comment type="caution">
    <text evidence="1">The sequence shown here is derived from an EMBL/GenBank/DDBJ whole genome shotgun (WGS) entry which is preliminary data.</text>
</comment>
<accession>A0ABT5AST7</accession>
<keyword evidence="2" id="KW-1185">Reference proteome</keyword>
<reference evidence="1 2" key="1">
    <citation type="submission" date="2023-01" db="EMBL/GenBank/DDBJ databases">
        <title>Genomes from the Australian National Cyanobacteria Reference Collection.</title>
        <authorList>
            <person name="Willis A."/>
            <person name="Lee E.M.F."/>
        </authorList>
    </citation>
    <scope>NUCLEOTIDE SEQUENCE [LARGE SCALE GENOMIC DNA]</scope>
    <source>
        <strain evidence="1 2">CS-1033</strain>
    </source>
</reference>
<proteinExistence type="predicted"/>
<gene>
    <name evidence="1" type="ORF">PN457_11835</name>
</gene>
<dbReference type="EMBL" id="JAQMUH010000134">
    <property type="protein sequence ID" value="MDB9540340.1"/>
    <property type="molecule type" value="Genomic_DNA"/>
</dbReference>
<organism evidence="1 2">
    <name type="scientific">Anabaenopsis arnoldii</name>
    <dbReference type="NCBI Taxonomy" id="2152938"/>
    <lineage>
        <taxon>Bacteria</taxon>
        <taxon>Bacillati</taxon>
        <taxon>Cyanobacteriota</taxon>
        <taxon>Cyanophyceae</taxon>
        <taxon>Nostocales</taxon>
        <taxon>Nodulariaceae</taxon>
        <taxon>Anabaenopsis</taxon>
    </lineage>
</organism>
<evidence type="ECO:0000313" key="1">
    <source>
        <dbReference type="EMBL" id="MDB9540340.1"/>
    </source>
</evidence>
<name>A0ABT5AST7_9CYAN</name>
<dbReference type="Gene3D" id="3.90.1140.10">
    <property type="entry name" value="Cyclic phosphodiesterase"/>
    <property type="match status" value="1"/>
</dbReference>
<dbReference type="Proteomes" id="UP001212499">
    <property type="component" value="Unassembled WGS sequence"/>
</dbReference>
<evidence type="ECO:0000313" key="2">
    <source>
        <dbReference type="Proteomes" id="UP001212499"/>
    </source>
</evidence>